<evidence type="ECO:0000256" key="1">
    <source>
        <dbReference type="SAM" id="MobiDB-lite"/>
    </source>
</evidence>
<feature type="region of interest" description="Disordered" evidence="1">
    <location>
        <begin position="57"/>
        <end position="83"/>
    </location>
</feature>
<protein>
    <submittedName>
        <fullName evidence="2">Uncharacterized protein</fullName>
    </submittedName>
</protein>
<organism evidence="2 3">
    <name type="scientific">Dryococelus australis</name>
    <dbReference type="NCBI Taxonomy" id="614101"/>
    <lineage>
        <taxon>Eukaryota</taxon>
        <taxon>Metazoa</taxon>
        <taxon>Ecdysozoa</taxon>
        <taxon>Arthropoda</taxon>
        <taxon>Hexapoda</taxon>
        <taxon>Insecta</taxon>
        <taxon>Pterygota</taxon>
        <taxon>Neoptera</taxon>
        <taxon>Polyneoptera</taxon>
        <taxon>Phasmatodea</taxon>
        <taxon>Verophasmatodea</taxon>
        <taxon>Anareolatae</taxon>
        <taxon>Phasmatidae</taxon>
        <taxon>Eurycanthinae</taxon>
        <taxon>Dryococelus</taxon>
    </lineage>
</organism>
<gene>
    <name evidence="2" type="ORF">PR048_026785</name>
</gene>
<proteinExistence type="predicted"/>
<comment type="caution">
    <text evidence="2">The sequence shown here is derived from an EMBL/GenBank/DDBJ whole genome shotgun (WGS) entry which is preliminary data.</text>
</comment>
<dbReference type="Proteomes" id="UP001159363">
    <property type="component" value="Chromosome 10"/>
</dbReference>
<keyword evidence="3" id="KW-1185">Reference proteome</keyword>
<evidence type="ECO:0000313" key="3">
    <source>
        <dbReference type="Proteomes" id="UP001159363"/>
    </source>
</evidence>
<feature type="region of interest" description="Disordered" evidence="1">
    <location>
        <begin position="1"/>
        <end position="34"/>
    </location>
</feature>
<name>A0ABQ9GMB4_9NEOP</name>
<evidence type="ECO:0000313" key="2">
    <source>
        <dbReference type="EMBL" id="KAJ8873168.1"/>
    </source>
</evidence>
<accession>A0ABQ9GMB4</accession>
<sequence length="343" mass="38225">MSAYTRQKAKSKYSNRIRLERASEKQSSDSHKTPYVRVKRCRERKINIKASERVNVDVFTQNKRPSVSHERTRDDGTSNDTHDIKQSRKLICVQCRTNRYLGNGSARRLPRRRLLRISSWCIVSSGVVVSQHRSLKVAAPCTVGPLRDLPDFYSQEVGTPMGVIRKWAGRAGRLREADWPRRNPPTTGTAVLYFPATPKPACAACCPSLVVYRRFTTARDYRCVEGDLTSLPVTSAARAARLACSPPTPVISHVGIVPDYAAGQWVFSGISRFSRLFIAALLHSRLNLSLVQGPGRYAWERRTALLRARQPANTVKCQSRVGPHPHLALINPALPLVPAPLGG</sequence>
<feature type="compositionally biased region" description="Basic and acidic residues" evidence="1">
    <location>
        <begin position="67"/>
        <end position="83"/>
    </location>
</feature>
<feature type="compositionally biased region" description="Basic and acidic residues" evidence="1">
    <location>
        <begin position="17"/>
        <end position="32"/>
    </location>
</feature>
<reference evidence="2 3" key="1">
    <citation type="submission" date="2023-02" db="EMBL/GenBank/DDBJ databases">
        <title>LHISI_Scaffold_Assembly.</title>
        <authorList>
            <person name="Stuart O.P."/>
            <person name="Cleave R."/>
            <person name="Magrath M.J.L."/>
            <person name="Mikheyev A.S."/>
        </authorList>
    </citation>
    <scope>NUCLEOTIDE SEQUENCE [LARGE SCALE GENOMIC DNA]</scope>
    <source>
        <strain evidence="2">Daus_M_001</strain>
        <tissue evidence="2">Leg muscle</tissue>
    </source>
</reference>
<dbReference type="EMBL" id="JARBHB010000011">
    <property type="protein sequence ID" value="KAJ8873168.1"/>
    <property type="molecule type" value="Genomic_DNA"/>
</dbReference>